<dbReference type="InterPro" id="IPR030855">
    <property type="entry name" value="Bifunct_BirA"/>
</dbReference>
<dbReference type="NCBIfam" id="TIGR00121">
    <property type="entry name" value="birA_ligase"/>
    <property type="match status" value="1"/>
</dbReference>
<dbReference type="SUPFAM" id="SSF55681">
    <property type="entry name" value="Class II aaRS and biotin synthetases"/>
    <property type="match status" value="1"/>
</dbReference>
<evidence type="ECO:0000313" key="5">
    <source>
        <dbReference type="EMBL" id="SDD63760.1"/>
    </source>
</evidence>
<dbReference type="OrthoDB" id="9807064at2"/>
<dbReference type="InterPro" id="IPR003142">
    <property type="entry name" value="BPL_C"/>
</dbReference>
<proteinExistence type="inferred from homology"/>
<dbReference type="PANTHER" id="PTHR12835:SF5">
    <property type="entry name" value="BIOTIN--PROTEIN LIGASE"/>
    <property type="match status" value="1"/>
</dbReference>
<dbReference type="GO" id="GO:0003677">
    <property type="term" value="F:DNA binding"/>
    <property type="evidence" value="ECO:0007669"/>
    <property type="project" value="UniProtKB-UniRule"/>
</dbReference>
<dbReference type="InterPro" id="IPR004143">
    <property type="entry name" value="BPL_LPL_catalytic"/>
</dbReference>
<dbReference type="HAMAP" id="MF_00978">
    <property type="entry name" value="Bifunct_BirA"/>
    <property type="match status" value="1"/>
</dbReference>
<keyword evidence="3" id="KW-0547">Nucleotide-binding</keyword>
<dbReference type="RefSeq" id="WP_091791695.1">
    <property type="nucleotide sequence ID" value="NZ_FNAF01000005.1"/>
</dbReference>
<dbReference type="Gene3D" id="2.30.30.100">
    <property type="match status" value="1"/>
</dbReference>
<keyword evidence="3" id="KW-0678">Repressor</keyword>
<feature type="binding site" evidence="3">
    <location>
        <begin position="89"/>
        <end position="91"/>
    </location>
    <ligand>
        <name>biotin</name>
        <dbReference type="ChEBI" id="CHEBI:57586"/>
    </ligand>
</feature>
<keyword evidence="3" id="KW-0804">Transcription</keyword>
<dbReference type="CDD" id="cd16442">
    <property type="entry name" value="BPL"/>
    <property type="match status" value="1"/>
</dbReference>
<protein>
    <recommendedName>
        <fullName evidence="3">Bifunctional ligase/repressor BirA</fullName>
    </recommendedName>
    <alternativeName>
        <fullName evidence="3">Biotin--[acetyl-CoA-carboxylase] ligase</fullName>
        <ecNumber evidence="3">6.3.4.15</ecNumber>
    </alternativeName>
    <alternativeName>
        <fullName evidence="3">Biotin--protein ligase</fullName>
    </alternativeName>
    <alternativeName>
        <fullName evidence="3">Biotin-[acetyl-CoA carboxylase] synthetase</fullName>
    </alternativeName>
</protein>
<dbReference type="Pfam" id="PF03099">
    <property type="entry name" value="BPL_LplA_LipB"/>
    <property type="match status" value="1"/>
</dbReference>
<dbReference type="EMBL" id="FNAF01000005">
    <property type="protein sequence ID" value="SDD63760.1"/>
    <property type="molecule type" value="Genomic_DNA"/>
</dbReference>
<evidence type="ECO:0000313" key="6">
    <source>
        <dbReference type="Proteomes" id="UP000198995"/>
    </source>
</evidence>
<comment type="catalytic activity">
    <reaction evidence="3">
        <text>biotin + L-lysyl-[protein] + ATP = N(6)-biotinyl-L-lysyl-[protein] + AMP + diphosphate + H(+)</text>
        <dbReference type="Rhea" id="RHEA:11756"/>
        <dbReference type="Rhea" id="RHEA-COMP:9752"/>
        <dbReference type="Rhea" id="RHEA-COMP:10505"/>
        <dbReference type="ChEBI" id="CHEBI:15378"/>
        <dbReference type="ChEBI" id="CHEBI:29969"/>
        <dbReference type="ChEBI" id="CHEBI:30616"/>
        <dbReference type="ChEBI" id="CHEBI:33019"/>
        <dbReference type="ChEBI" id="CHEBI:57586"/>
        <dbReference type="ChEBI" id="CHEBI:83144"/>
        <dbReference type="ChEBI" id="CHEBI:456215"/>
        <dbReference type="EC" id="6.3.4.15"/>
    </reaction>
</comment>
<gene>
    <name evidence="3" type="primary">birA</name>
    <name evidence="5" type="ORF">SAMN04489866_10514</name>
</gene>
<dbReference type="PROSITE" id="PS51733">
    <property type="entry name" value="BPL_LPL_CATALYTIC"/>
    <property type="match status" value="1"/>
</dbReference>
<dbReference type="SUPFAM" id="SSF46785">
    <property type="entry name" value="Winged helix' DNA-binding domain"/>
    <property type="match status" value="1"/>
</dbReference>
<comment type="similarity">
    <text evidence="3">Belongs to the biotin--protein ligase family.</text>
</comment>
<dbReference type="InterPro" id="IPR013196">
    <property type="entry name" value="HTH_11"/>
</dbReference>
<keyword evidence="6" id="KW-1185">Reference proteome</keyword>
<evidence type="ECO:0000256" key="3">
    <source>
        <dbReference type="HAMAP-Rule" id="MF_00978"/>
    </source>
</evidence>
<dbReference type="Pfam" id="PF02237">
    <property type="entry name" value="BPL_C"/>
    <property type="match status" value="1"/>
</dbReference>
<keyword evidence="3" id="KW-0805">Transcription regulation</keyword>
<reference evidence="5 6" key="1">
    <citation type="submission" date="2016-10" db="EMBL/GenBank/DDBJ databases">
        <authorList>
            <person name="de Groot N.N."/>
        </authorList>
    </citation>
    <scope>NUCLEOTIDE SEQUENCE [LARGE SCALE GENOMIC DNA]</scope>
    <source>
        <strain evidence="5 6">DSM 20475</strain>
    </source>
</reference>
<dbReference type="GO" id="GO:0009249">
    <property type="term" value="P:protein lipoylation"/>
    <property type="evidence" value="ECO:0007669"/>
    <property type="project" value="UniProtKB-ARBA"/>
</dbReference>
<dbReference type="InterPro" id="IPR004408">
    <property type="entry name" value="Biotin_CoA_COase_ligase"/>
</dbReference>
<dbReference type="GO" id="GO:0004077">
    <property type="term" value="F:biotin--[biotin carboxyl-carrier protein] ligase activity"/>
    <property type="evidence" value="ECO:0007669"/>
    <property type="project" value="UniProtKB-UniRule"/>
</dbReference>
<dbReference type="GO" id="GO:0005737">
    <property type="term" value="C:cytoplasm"/>
    <property type="evidence" value="ECO:0007669"/>
    <property type="project" value="TreeGrafter"/>
</dbReference>
<dbReference type="GO" id="GO:0005524">
    <property type="term" value="F:ATP binding"/>
    <property type="evidence" value="ECO:0007669"/>
    <property type="project" value="UniProtKB-UniRule"/>
</dbReference>
<organism evidence="5 6">
    <name type="scientific">Peptococcus niger</name>
    <dbReference type="NCBI Taxonomy" id="2741"/>
    <lineage>
        <taxon>Bacteria</taxon>
        <taxon>Bacillati</taxon>
        <taxon>Bacillota</taxon>
        <taxon>Clostridia</taxon>
        <taxon>Eubacteriales</taxon>
        <taxon>Peptococcaceae</taxon>
        <taxon>Peptococcus</taxon>
    </lineage>
</organism>
<keyword evidence="1 3" id="KW-0436">Ligase</keyword>
<dbReference type="PANTHER" id="PTHR12835">
    <property type="entry name" value="BIOTIN PROTEIN LIGASE"/>
    <property type="match status" value="1"/>
</dbReference>
<comment type="function">
    <text evidence="3">Acts both as a biotin--[acetyl-CoA-carboxylase] ligase and a repressor.</text>
</comment>
<dbReference type="Gene3D" id="3.30.930.10">
    <property type="entry name" value="Bira Bifunctional Protein, Domain 2"/>
    <property type="match status" value="1"/>
</dbReference>
<keyword evidence="3" id="KW-0238">DNA-binding</keyword>
<accession>A0A1G6WCU1</accession>
<keyword evidence="2 3" id="KW-0092">Biotin</keyword>
<evidence type="ECO:0000259" key="4">
    <source>
        <dbReference type="PROSITE" id="PS51733"/>
    </source>
</evidence>
<dbReference type="EC" id="6.3.4.15" evidence="3"/>
<dbReference type="STRING" id="2741.SAMN04489866_10514"/>
<dbReference type="GO" id="GO:0006355">
    <property type="term" value="P:regulation of DNA-templated transcription"/>
    <property type="evidence" value="ECO:0007669"/>
    <property type="project" value="UniProtKB-UniRule"/>
</dbReference>
<dbReference type="Gene3D" id="1.10.10.10">
    <property type="entry name" value="Winged helix-like DNA-binding domain superfamily/Winged helix DNA-binding domain"/>
    <property type="match status" value="1"/>
</dbReference>
<evidence type="ECO:0000256" key="1">
    <source>
        <dbReference type="ARBA" id="ARBA00022598"/>
    </source>
</evidence>
<dbReference type="InterPro" id="IPR045864">
    <property type="entry name" value="aa-tRNA-synth_II/BPL/LPL"/>
</dbReference>
<name>A0A1G6WCU1_PEPNI</name>
<feature type="binding site" evidence="3">
    <location>
        <position position="184"/>
    </location>
    <ligand>
        <name>biotin</name>
        <dbReference type="ChEBI" id="CHEBI:57586"/>
    </ligand>
</feature>
<keyword evidence="3" id="KW-0067">ATP-binding</keyword>
<evidence type="ECO:0000256" key="2">
    <source>
        <dbReference type="ARBA" id="ARBA00023267"/>
    </source>
</evidence>
<dbReference type="Proteomes" id="UP000198995">
    <property type="component" value="Unassembled WGS sequence"/>
</dbReference>
<feature type="binding site" evidence="3">
    <location>
        <position position="113"/>
    </location>
    <ligand>
        <name>biotin</name>
        <dbReference type="ChEBI" id="CHEBI:57586"/>
    </ligand>
</feature>
<dbReference type="GO" id="GO:0016740">
    <property type="term" value="F:transferase activity"/>
    <property type="evidence" value="ECO:0007669"/>
    <property type="project" value="UniProtKB-ARBA"/>
</dbReference>
<dbReference type="Pfam" id="PF08279">
    <property type="entry name" value="HTH_11"/>
    <property type="match status" value="1"/>
</dbReference>
<feature type="DNA-binding region" description="H-T-H motif" evidence="3">
    <location>
        <begin position="19"/>
        <end position="38"/>
    </location>
</feature>
<dbReference type="InterPro" id="IPR036388">
    <property type="entry name" value="WH-like_DNA-bd_sf"/>
</dbReference>
<comment type="caution">
    <text evidence="3">Lacks conserved residue(s) required for the propagation of feature annotation.</text>
</comment>
<feature type="domain" description="BPL/LPL catalytic" evidence="4">
    <location>
        <begin position="80"/>
        <end position="256"/>
    </location>
</feature>
<dbReference type="InterPro" id="IPR036390">
    <property type="entry name" value="WH_DNA-bd_sf"/>
</dbReference>
<sequence>MQKELLGVFIEHPTTWLSGADLAAALGVSRSAVWKQIEGLRAQGVAIEAAPRKGYRLSAEANLLTAESLAQALPAGTKIAIEGHGLIDSTNKRAVALAGEGAPAWQVVLADAQSAGSGRRGRDFYSPAGVGIYMSVILRPKLPAQEATLLTMAAAVAVAEAAEAFSGEPLGIKWVNDVYRGQRKIAGILTEAALSLEEKSLRWAVVGMGLNVFPQPTVGESVYGSLFDDRPADPLLRARLAADILNRLQKYLAALADRPYLEGYRRRLFFLGKPADLVEPQGRRTVLPVDIDDMGHLIVENSDGQHEVVATGEISLRPHELGG</sequence>
<dbReference type="AlphaFoldDB" id="A0A1G6WCU1"/>